<protein>
    <recommendedName>
        <fullName evidence="5">Lipase 1</fullName>
    </recommendedName>
</protein>
<evidence type="ECO:0000313" key="3">
    <source>
        <dbReference type="EMBL" id="POS75183.1"/>
    </source>
</evidence>
<dbReference type="Proteomes" id="UP000094444">
    <property type="component" value="Unassembled WGS sequence"/>
</dbReference>
<feature type="chain" id="PRO_5015024108" description="Lipase 1" evidence="2">
    <location>
        <begin position="21"/>
        <end position="447"/>
    </location>
</feature>
<evidence type="ECO:0000256" key="2">
    <source>
        <dbReference type="PIRNR" id="PIRNR029171"/>
    </source>
</evidence>
<name>A0A2P5HY57_DIAHE</name>
<dbReference type="PANTHER" id="PTHR34853">
    <property type="match status" value="1"/>
</dbReference>
<dbReference type="PIRSF" id="PIRSF029171">
    <property type="entry name" value="Esterase_LipA"/>
    <property type="match status" value="1"/>
</dbReference>
<dbReference type="InParanoid" id="A0A2P5HY57"/>
<keyword evidence="1" id="KW-0378">Hydrolase</keyword>
<accession>A0A2P5HY57</accession>
<keyword evidence="2" id="KW-0732">Signal</keyword>
<proteinExistence type="inferred from homology"/>
<gene>
    <name evidence="3" type="ORF">DHEL01_v206428</name>
</gene>
<dbReference type="PANTHER" id="PTHR34853:SF5">
    <property type="entry name" value="LIP-DOMAIN-CONTAINING PROTEIN-RELATED"/>
    <property type="match status" value="1"/>
</dbReference>
<reference evidence="3" key="1">
    <citation type="submission" date="2017-09" db="EMBL/GenBank/DDBJ databases">
        <title>Polyketide synthases of a Diaporthe helianthi virulent isolate.</title>
        <authorList>
            <person name="Baroncelli R."/>
        </authorList>
    </citation>
    <scope>NUCLEOTIDE SEQUENCE [LARGE SCALE GENOMIC DNA]</scope>
    <source>
        <strain evidence="3">7/96</strain>
    </source>
</reference>
<evidence type="ECO:0000256" key="1">
    <source>
        <dbReference type="ARBA" id="ARBA00022801"/>
    </source>
</evidence>
<dbReference type="GO" id="GO:0004806">
    <property type="term" value="F:triacylglycerol lipase activity"/>
    <property type="evidence" value="ECO:0007669"/>
    <property type="project" value="UniProtKB-UniRule"/>
</dbReference>
<dbReference type="Gene3D" id="1.10.260.130">
    <property type="match status" value="1"/>
</dbReference>
<evidence type="ECO:0000313" key="4">
    <source>
        <dbReference type="Proteomes" id="UP000094444"/>
    </source>
</evidence>
<sequence>MLSAFWTVLATAWLIGQTLASPTAAKSLSQRQYSGTPAAAPIPPLQDPWYSAPDGFESAKPGDVLRIREAPGNLSSLASNCLSAYNILYRTTNSQYKPDWAVTTVFVPVTPSPALLSYQIPYDSAWLDASPSYAFYTSDGPRYLPDINTGLSSGWFVNVPDYEGPLASFAAGVMSGHATIDSIRAAFNAKETLGLDADARYAMWGYSGGVLASEWAAELQVQYAPEMNFGGAALGGLTPNVTSVLYSINKGLAAGLAPSSILGLSSQYPEERAYLLSRLKTQGPFNATGFLAALNFTLVQAARAYAIQDIGEYFVGGIADVTTGIVLRIINRDGIMGYHGVPQMPVFAYKAIEDEISVVQDTDDLVERYCNIGANILYQRNTAGDHGDEAVNGRPSALAWLSSILGGTYSQDYSASGCTTTMVTIDLTSTTAGRRSLHGKPLWFWVD</sequence>
<organism evidence="3 4">
    <name type="scientific">Diaporthe helianthi</name>
    <dbReference type="NCBI Taxonomy" id="158607"/>
    <lineage>
        <taxon>Eukaryota</taxon>
        <taxon>Fungi</taxon>
        <taxon>Dikarya</taxon>
        <taxon>Ascomycota</taxon>
        <taxon>Pezizomycotina</taxon>
        <taxon>Sordariomycetes</taxon>
        <taxon>Sordariomycetidae</taxon>
        <taxon>Diaporthales</taxon>
        <taxon>Diaporthaceae</taxon>
        <taxon>Diaporthe</taxon>
    </lineage>
</organism>
<feature type="signal peptide" evidence="2">
    <location>
        <begin position="1"/>
        <end position="20"/>
    </location>
</feature>
<keyword evidence="4" id="KW-1185">Reference proteome</keyword>
<dbReference type="Gene3D" id="3.40.50.1820">
    <property type="entry name" value="alpha/beta hydrolase"/>
    <property type="match status" value="1"/>
</dbReference>
<evidence type="ECO:0008006" key="5">
    <source>
        <dbReference type="Google" id="ProtNLM"/>
    </source>
</evidence>
<dbReference type="Pfam" id="PF03583">
    <property type="entry name" value="LIP"/>
    <property type="match status" value="1"/>
</dbReference>
<dbReference type="GO" id="GO:0016042">
    <property type="term" value="P:lipid catabolic process"/>
    <property type="evidence" value="ECO:0007669"/>
    <property type="project" value="UniProtKB-UniRule"/>
</dbReference>
<dbReference type="EMBL" id="MAVT02000520">
    <property type="protein sequence ID" value="POS75183.1"/>
    <property type="molecule type" value="Genomic_DNA"/>
</dbReference>
<dbReference type="SUPFAM" id="SSF53474">
    <property type="entry name" value="alpha/beta-Hydrolases"/>
    <property type="match status" value="1"/>
</dbReference>
<dbReference type="InterPro" id="IPR029058">
    <property type="entry name" value="AB_hydrolase_fold"/>
</dbReference>
<dbReference type="InterPro" id="IPR005152">
    <property type="entry name" value="Lipase_secreted"/>
</dbReference>
<comment type="caution">
    <text evidence="3">The sequence shown here is derived from an EMBL/GenBank/DDBJ whole genome shotgun (WGS) entry which is preliminary data.</text>
</comment>
<dbReference type="OrthoDB" id="2373480at2759"/>
<comment type="similarity">
    <text evidence="2">Belongs to the AB hydrolase superfamily. Lipase family.</text>
</comment>
<dbReference type="AlphaFoldDB" id="A0A2P5HY57"/>